<proteinExistence type="predicted"/>
<feature type="compositionally biased region" description="Basic and acidic residues" evidence="1">
    <location>
        <begin position="47"/>
        <end position="58"/>
    </location>
</feature>
<name>A0A0G4MA31_VERLO</name>
<accession>A0A0G4MA31</accession>
<dbReference type="EMBL" id="CVQI01023335">
    <property type="protein sequence ID" value="CRK30986.1"/>
    <property type="molecule type" value="Genomic_DNA"/>
</dbReference>
<dbReference type="AlphaFoldDB" id="A0A0G4MA31"/>
<evidence type="ECO:0000313" key="3">
    <source>
        <dbReference type="Proteomes" id="UP000045706"/>
    </source>
</evidence>
<organism evidence="2 3">
    <name type="scientific">Verticillium longisporum</name>
    <name type="common">Verticillium dahliae var. longisporum</name>
    <dbReference type="NCBI Taxonomy" id="100787"/>
    <lineage>
        <taxon>Eukaryota</taxon>
        <taxon>Fungi</taxon>
        <taxon>Dikarya</taxon>
        <taxon>Ascomycota</taxon>
        <taxon>Pezizomycotina</taxon>
        <taxon>Sordariomycetes</taxon>
        <taxon>Hypocreomycetidae</taxon>
        <taxon>Glomerellales</taxon>
        <taxon>Plectosphaerellaceae</taxon>
        <taxon>Verticillium</taxon>
    </lineage>
</organism>
<reference evidence="3" key="1">
    <citation type="submission" date="2015-05" db="EMBL/GenBank/DDBJ databases">
        <authorList>
            <person name="Fogelqvist Johan"/>
        </authorList>
    </citation>
    <scope>NUCLEOTIDE SEQUENCE [LARGE SCALE GENOMIC DNA]</scope>
</reference>
<feature type="region of interest" description="Disordered" evidence="1">
    <location>
        <begin position="47"/>
        <end position="80"/>
    </location>
</feature>
<dbReference type="Proteomes" id="UP000045706">
    <property type="component" value="Unassembled WGS sequence"/>
</dbReference>
<evidence type="ECO:0000313" key="2">
    <source>
        <dbReference type="EMBL" id="CRK30986.1"/>
    </source>
</evidence>
<protein>
    <submittedName>
        <fullName evidence="2">Uncharacterized protein</fullName>
    </submittedName>
</protein>
<gene>
    <name evidence="2" type="ORF">BN1723_003729</name>
</gene>
<sequence length="147" mass="14630">MVISPAALQKVDPDTDLHALGADLAAPHDERQAKVELEARDGMRVHEAHAGGDARRAADQVADGVGEAARDGGGRHVGARLPVPLPALLVSASSRLQGDEAAGVGEELHAQGRVGTAVGEGEEEVEAAGGEDVAADGVGAVVGAEAA</sequence>
<evidence type="ECO:0000256" key="1">
    <source>
        <dbReference type="SAM" id="MobiDB-lite"/>
    </source>
</evidence>